<reference evidence="1" key="1">
    <citation type="journal article" date="2015" name="Nature">
        <title>Complex archaea that bridge the gap between prokaryotes and eukaryotes.</title>
        <authorList>
            <person name="Spang A."/>
            <person name="Saw J.H."/>
            <person name="Jorgensen S.L."/>
            <person name="Zaremba-Niedzwiedzka K."/>
            <person name="Martijn J."/>
            <person name="Lind A.E."/>
            <person name="van Eijk R."/>
            <person name="Schleper C."/>
            <person name="Guy L."/>
            <person name="Ettema T.J."/>
        </authorList>
    </citation>
    <scope>NUCLEOTIDE SEQUENCE</scope>
</reference>
<dbReference type="AlphaFoldDB" id="A0A0F8ZCI1"/>
<proteinExistence type="predicted"/>
<organism evidence="1">
    <name type="scientific">marine sediment metagenome</name>
    <dbReference type="NCBI Taxonomy" id="412755"/>
    <lineage>
        <taxon>unclassified sequences</taxon>
        <taxon>metagenomes</taxon>
        <taxon>ecological metagenomes</taxon>
    </lineage>
</organism>
<protein>
    <submittedName>
        <fullName evidence="1">Uncharacterized protein</fullName>
    </submittedName>
</protein>
<name>A0A0F8ZCI1_9ZZZZ</name>
<comment type="caution">
    <text evidence="1">The sequence shown here is derived from an EMBL/GenBank/DDBJ whole genome shotgun (WGS) entry which is preliminary data.</text>
</comment>
<accession>A0A0F8ZCI1</accession>
<sequence length="65" mass="7308">MKPLQVYGPLPQAKTALDVLSMLMDKKQREDVLGALQAVEEAREKLNETIAHDGMIFDDQYLFGS</sequence>
<evidence type="ECO:0000313" key="1">
    <source>
        <dbReference type="EMBL" id="KKK83635.1"/>
    </source>
</evidence>
<dbReference type="EMBL" id="LAZR01052129">
    <property type="protein sequence ID" value="KKK83635.1"/>
    <property type="molecule type" value="Genomic_DNA"/>
</dbReference>
<gene>
    <name evidence="1" type="ORF">LCGC14_2791390</name>
</gene>